<dbReference type="Pfam" id="PF13620">
    <property type="entry name" value="CarboxypepD_reg"/>
    <property type="match status" value="1"/>
</dbReference>
<dbReference type="RefSeq" id="WP_205105103.1">
    <property type="nucleotide sequence ID" value="NZ_JACJJG010000051.1"/>
</dbReference>
<evidence type="ECO:0000259" key="5">
    <source>
        <dbReference type="Pfam" id="PF14905"/>
    </source>
</evidence>
<evidence type="ECO:0000313" key="6">
    <source>
        <dbReference type="EMBL" id="MBM6674065.1"/>
    </source>
</evidence>
<evidence type="ECO:0000313" key="7">
    <source>
        <dbReference type="Proteomes" id="UP000706891"/>
    </source>
</evidence>
<keyword evidence="2" id="KW-0472">Membrane</keyword>
<keyword evidence="7" id="KW-1185">Reference proteome</keyword>
<dbReference type="InterPro" id="IPR036942">
    <property type="entry name" value="Beta-barrel_TonB_sf"/>
</dbReference>
<reference evidence="6" key="1">
    <citation type="submission" date="2020-08" db="EMBL/GenBank/DDBJ databases">
        <authorList>
            <person name="Cejkova D."/>
            <person name="Kubasova T."/>
            <person name="Jahodarova E."/>
            <person name="Rychlik I."/>
        </authorList>
    </citation>
    <scope>NUCLEOTIDE SEQUENCE</scope>
    <source>
        <strain evidence="6">An824</strain>
    </source>
</reference>
<protein>
    <submittedName>
        <fullName evidence="6">Outer membrane beta-barrel protein</fullName>
    </submittedName>
</protein>
<feature type="chain" id="PRO_5037114279" evidence="4">
    <location>
        <begin position="21"/>
        <end position="855"/>
    </location>
</feature>
<dbReference type="Gene3D" id="2.40.170.20">
    <property type="entry name" value="TonB-dependent receptor, beta-barrel domain"/>
    <property type="match status" value="1"/>
</dbReference>
<organism evidence="6 7">
    <name type="scientific">Marseilla massiliensis</name>
    <dbReference type="NCBI Taxonomy" id="1841864"/>
    <lineage>
        <taxon>Bacteria</taxon>
        <taxon>Pseudomonadati</taxon>
        <taxon>Bacteroidota</taxon>
        <taxon>Bacteroidia</taxon>
        <taxon>Bacteroidales</taxon>
        <taxon>Prevotellaceae</taxon>
        <taxon>Marseilla</taxon>
    </lineage>
</organism>
<comment type="subcellular location">
    <subcellularLocation>
        <location evidence="1">Cell outer membrane</location>
    </subcellularLocation>
</comment>
<comment type="caution">
    <text evidence="6">The sequence shown here is derived from an EMBL/GenBank/DDBJ whole genome shotgun (WGS) entry which is preliminary data.</text>
</comment>
<dbReference type="InterPro" id="IPR041700">
    <property type="entry name" value="OMP_b-brl_3"/>
</dbReference>
<keyword evidence="4" id="KW-0732">Signal</keyword>
<evidence type="ECO:0000256" key="2">
    <source>
        <dbReference type="ARBA" id="ARBA00023136"/>
    </source>
</evidence>
<dbReference type="Proteomes" id="UP000706891">
    <property type="component" value="Unassembled WGS sequence"/>
</dbReference>
<dbReference type="EMBL" id="JACJJG010000051">
    <property type="protein sequence ID" value="MBM6674065.1"/>
    <property type="molecule type" value="Genomic_DNA"/>
</dbReference>
<dbReference type="SUPFAM" id="SSF49464">
    <property type="entry name" value="Carboxypeptidase regulatory domain-like"/>
    <property type="match status" value="1"/>
</dbReference>
<dbReference type="Pfam" id="PF14905">
    <property type="entry name" value="OMP_b-brl_3"/>
    <property type="match status" value="1"/>
</dbReference>
<dbReference type="SUPFAM" id="SSF56935">
    <property type="entry name" value="Porins"/>
    <property type="match status" value="1"/>
</dbReference>
<accession>A0A939B7U5</accession>
<dbReference type="AlphaFoldDB" id="A0A939B7U5"/>
<evidence type="ECO:0000256" key="3">
    <source>
        <dbReference type="ARBA" id="ARBA00023237"/>
    </source>
</evidence>
<gene>
    <name evidence="6" type="ORF">H6A34_09275</name>
</gene>
<sequence length="855" mass="95559">MNYIKTLLAVCMATICMAAAAELPRGDRLVTLRLADEPLPSALKKIERSGGKSILFTYAETERYRVTANIQGKTQAEALALVLKGKPFKFVERDIYFVVQYSSGSSKGHGVSGRVTNEQGRPLAFANVVMLTAAGRKYVTGCVTADDGTFALPDMPSQECVLKVSFVGYGTAIVPCRADNTIALKDETKQLKGVTVTNNRPMIERKGGNIVANVAGTALAQMGSADDMIGHLPFVTGEDGSYSVIGRGAVEVYMNGRKVRDKDELSRIQASDIQQAELIMNPGARYSSDVGAVIRLKTIRLRGQGLSGQMYGEWTQSRKAGGRENVALNYRTGGLDVFLKGNFRENGSLSDISRVSTMTTSSLWRMETKQNNSRRAANFKGEAGFNYEPDDHQSLGVRYELSRTLGREKARSWGNTTVYRDGELFDDIETNSYNESADGWNHSVNAYYTATFGRWDIDFNADYVGGNSRSWQTAANNGTTDAESYNDVDNDLYAAKLVVSAPLWKGTLAFGTEETFTDRRDRFVQSGFSADADDHLRQEYYSAFADYTVTLGRFSLQAGLRYEHQRTKYYEAGVFKSEQSPTYNDFLPSATASYSHGDWNLALSYRLMKLSPSYDMLSSAVSYKSKYLYENGDPLLVPQKHHMVTLDGGWRWINFTIWYDYCLNMYTSYFKPYNDETHPGVMLQTMASIPYTNQYGASINLTPKFGVYQPSLSAGVNWYDSDATSLGIPYLKNQACFDFRLDNSFVLPKGWFVNLKATYSTRATMSYAIDQPRGKVDLRVAKTFFKDKSLKIGLNVDDIFNTGRYRFTVYGDHTYYDTRNEGDSRRIKLSLTYTFNATKSKYKGTGAGQAEKQRL</sequence>
<dbReference type="Gene3D" id="2.60.40.1120">
    <property type="entry name" value="Carboxypeptidase-like, regulatory domain"/>
    <property type="match status" value="1"/>
</dbReference>
<proteinExistence type="predicted"/>
<name>A0A939B7U5_9BACT</name>
<dbReference type="GO" id="GO:0009279">
    <property type="term" value="C:cell outer membrane"/>
    <property type="evidence" value="ECO:0007669"/>
    <property type="project" value="UniProtKB-SubCell"/>
</dbReference>
<keyword evidence="3" id="KW-0998">Cell outer membrane</keyword>
<evidence type="ECO:0000256" key="4">
    <source>
        <dbReference type="SAM" id="SignalP"/>
    </source>
</evidence>
<dbReference type="InterPro" id="IPR008969">
    <property type="entry name" value="CarboxyPept-like_regulatory"/>
</dbReference>
<feature type="domain" description="Outer membrane protein beta-barrel" evidence="5">
    <location>
        <begin position="457"/>
        <end position="833"/>
    </location>
</feature>
<evidence type="ECO:0000256" key="1">
    <source>
        <dbReference type="ARBA" id="ARBA00004442"/>
    </source>
</evidence>
<feature type="signal peptide" evidence="4">
    <location>
        <begin position="1"/>
        <end position="20"/>
    </location>
</feature>
<reference evidence="6" key="2">
    <citation type="journal article" date="2021" name="Sci. Rep.">
        <title>The distribution of antibiotic resistance genes in chicken gut microbiota commensals.</title>
        <authorList>
            <person name="Juricova H."/>
            <person name="Matiasovicova J."/>
            <person name="Kubasova T."/>
            <person name="Cejkova D."/>
            <person name="Rychlik I."/>
        </authorList>
    </citation>
    <scope>NUCLEOTIDE SEQUENCE</scope>
    <source>
        <strain evidence="6">An824</strain>
    </source>
</reference>